<dbReference type="Gene3D" id="1.25.40.10">
    <property type="entry name" value="Tetratricopeptide repeat domain"/>
    <property type="match status" value="2"/>
</dbReference>
<dbReference type="Proteomes" id="UP001296967">
    <property type="component" value="Unassembled WGS sequence"/>
</dbReference>
<organism evidence="3 4">
    <name type="scientific">Halochromatium salexigens</name>
    <name type="common">Chromatium salexigens</name>
    <dbReference type="NCBI Taxonomy" id="49447"/>
    <lineage>
        <taxon>Bacteria</taxon>
        <taxon>Pseudomonadati</taxon>
        <taxon>Pseudomonadota</taxon>
        <taxon>Gammaproteobacteria</taxon>
        <taxon>Chromatiales</taxon>
        <taxon>Chromatiaceae</taxon>
        <taxon>Halochromatium</taxon>
    </lineage>
</organism>
<dbReference type="InterPro" id="IPR011990">
    <property type="entry name" value="TPR-like_helical_dom_sf"/>
</dbReference>
<protein>
    <recommendedName>
        <fullName evidence="2">DUF4236 domain-containing protein</fullName>
    </recommendedName>
</protein>
<keyword evidence="4" id="KW-1185">Reference proteome</keyword>
<dbReference type="AlphaFoldDB" id="A0AAJ0UET4"/>
<dbReference type="RefSeq" id="WP_201244549.1">
    <property type="nucleotide sequence ID" value="NZ_NHSF01000043.1"/>
</dbReference>
<name>A0AAJ0UET4_HALSE</name>
<dbReference type="EMBL" id="NHSF01000043">
    <property type="protein sequence ID" value="MBK5930129.1"/>
    <property type="molecule type" value="Genomic_DNA"/>
</dbReference>
<evidence type="ECO:0000256" key="1">
    <source>
        <dbReference type="SAM" id="MobiDB-lite"/>
    </source>
</evidence>
<evidence type="ECO:0000259" key="2">
    <source>
        <dbReference type="Pfam" id="PF14020"/>
    </source>
</evidence>
<comment type="caution">
    <text evidence="3">The sequence shown here is derived from an EMBL/GenBank/DDBJ whole genome shotgun (WGS) entry which is preliminary data.</text>
</comment>
<gene>
    <name evidence="3" type="ORF">CCR82_06220</name>
</gene>
<proteinExistence type="predicted"/>
<accession>A0AAJ0UET4</accession>
<reference evidence="3" key="2">
    <citation type="journal article" date="2020" name="Microorganisms">
        <title>Osmotic Adaptation and Compatible Solute Biosynthesis of Phototrophic Bacteria as Revealed from Genome Analyses.</title>
        <authorList>
            <person name="Imhoff J.F."/>
            <person name="Rahn T."/>
            <person name="Kunzel S."/>
            <person name="Keller A."/>
            <person name="Neulinger S.C."/>
        </authorList>
    </citation>
    <scope>NUCLEOTIDE SEQUENCE</scope>
    <source>
        <strain evidence="3">DSM 4395</strain>
    </source>
</reference>
<reference evidence="3" key="1">
    <citation type="submission" date="2017-05" db="EMBL/GenBank/DDBJ databases">
        <authorList>
            <person name="Imhoff J.F."/>
            <person name="Rahn T."/>
            <person name="Kuenzel S."/>
            <person name="Neulinger S.C."/>
        </authorList>
    </citation>
    <scope>NUCLEOTIDE SEQUENCE</scope>
    <source>
        <strain evidence="3">DSM 4395</strain>
    </source>
</reference>
<dbReference type="Pfam" id="PF14020">
    <property type="entry name" value="DUF4236"/>
    <property type="match status" value="1"/>
</dbReference>
<dbReference type="SUPFAM" id="SSF48452">
    <property type="entry name" value="TPR-like"/>
    <property type="match status" value="1"/>
</dbReference>
<dbReference type="InterPro" id="IPR025330">
    <property type="entry name" value="DUF4236"/>
</dbReference>
<evidence type="ECO:0000313" key="3">
    <source>
        <dbReference type="EMBL" id="MBK5930129.1"/>
    </source>
</evidence>
<feature type="domain" description="DUF4236" evidence="2">
    <location>
        <begin position="3"/>
        <end position="56"/>
    </location>
</feature>
<evidence type="ECO:0000313" key="4">
    <source>
        <dbReference type="Proteomes" id="UP001296967"/>
    </source>
</evidence>
<feature type="region of interest" description="Disordered" evidence="1">
    <location>
        <begin position="57"/>
        <end position="81"/>
    </location>
</feature>
<sequence>MAFRFWRRIQLLPGVTLNLSKSSASLSLGPRGAKYTIGPRGTRTTVGLPGTGLFYTVQNPGRGKTRSASARPQPDQPPVPVRDQLTLGFFKRLITPADEAAFIDGLQALHSGDESEALTQLEAAPEQPDARWAAGLLRLKREDLDLAQAHLQAALEQREVLGSLYAKYGIQATTHLTLTPEVTAHIGPRERGTRLALAELHQLRGETTQARAHLEAVLVQTPDDVVVKAALAELLLEAEPLPAEAADQIVHLAAGLENDTPVHAALLLYKGRALRALGLDEAAVATFTQAYRRKKDRPEALLRQIRYERALAYAAVGRRGDSRRELSAIYAEDPGFEDVAARLGVR</sequence>